<dbReference type="PROSITE" id="PS50162">
    <property type="entry name" value="RECA_2"/>
    <property type="match status" value="1"/>
</dbReference>
<dbReference type="GO" id="GO:0140664">
    <property type="term" value="F:ATP-dependent DNA damage sensor activity"/>
    <property type="evidence" value="ECO:0007669"/>
    <property type="project" value="InterPro"/>
</dbReference>
<dbReference type="PANTHER" id="PTHR22942">
    <property type="entry name" value="RECA/RAD51/RADA DNA STRAND-PAIRING FAMILY MEMBER"/>
    <property type="match status" value="1"/>
</dbReference>
<dbReference type="FunFam" id="3.40.50.300:FF:002052">
    <property type="entry name" value="DNA repair protein RAD51 homolog"/>
    <property type="match status" value="1"/>
</dbReference>
<dbReference type="SUPFAM" id="SSF52540">
    <property type="entry name" value="P-loop containing nucleoside triphosphate hydrolases"/>
    <property type="match status" value="1"/>
</dbReference>
<keyword evidence="3" id="KW-0238">DNA-binding</keyword>
<protein>
    <recommendedName>
        <fullName evidence="7">DNA repair and recombination protein RadB</fullName>
    </recommendedName>
</protein>
<dbReference type="SMART" id="SM00382">
    <property type="entry name" value="AAA"/>
    <property type="match status" value="1"/>
</dbReference>
<feature type="non-terminal residue" evidence="6">
    <location>
        <position position="1"/>
    </location>
</feature>
<dbReference type="AlphaFoldDB" id="X1F594"/>
<evidence type="ECO:0000313" key="6">
    <source>
        <dbReference type="EMBL" id="GAH24534.1"/>
    </source>
</evidence>
<evidence type="ECO:0000256" key="2">
    <source>
        <dbReference type="ARBA" id="ARBA00022840"/>
    </source>
</evidence>
<accession>X1F594</accession>
<dbReference type="InterPro" id="IPR003593">
    <property type="entry name" value="AAA+_ATPase"/>
</dbReference>
<dbReference type="InterPro" id="IPR027417">
    <property type="entry name" value="P-loop_NTPase"/>
</dbReference>
<keyword evidence="2" id="KW-0067">ATP-binding</keyword>
<dbReference type="NCBIfam" id="NF003301">
    <property type="entry name" value="PRK04301.1"/>
    <property type="match status" value="1"/>
</dbReference>
<name>X1F594_9ZZZZ</name>
<dbReference type="InterPro" id="IPR013632">
    <property type="entry name" value="Rad51_C"/>
</dbReference>
<evidence type="ECO:0000256" key="1">
    <source>
        <dbReference type="ARBA" id="ARBA00022741"/>
    </source>
</evidence>
<feature type="domain" description="RecA family profile 1" evidence="4">
    <location>
        <begin position="1"/>
        <end position="153"/>
    </location>
</feature>
<dbReference type="Pfam" id="PF08423">
    <property type="entry name" value="Rad51"/>
    <property type="match status" value="1"/>
</dbReference>
<dbReference type="EMBL" id="BARU01002138">
    <property type="protein sequence ID" value="GAH24534.1"/>
    <property type="molecule type" value="Genomic_DNA"/>
</dbReference>
<organism evidence="6">
    <name type="scientific">marine sediment metagenome</name>
    <dbReference type="NCBI Taxonomy" id="412755"/>
    <lineage>
        <taxon>unclassified sequences</taxon>
        <taxon>metagenomes</taxon>
        <taxon>ecological metagenomes</taxon>
    </lineage>
</organism>
<evidence type="ECO:0000259" key="4">
    <source>
        <dbReference type="PROSITE" id="PS50162"/>
    </source>
</evidence>
<keyword evidence="1" id="KW-0547">Nucleotide-binding</keyword>
<reference evidence="6" key="1">
    <citation type="journal article" date="2014" name="Front. Microbiol.">
        <title>High frequency of phylogenetically diverse reductive dehalogenase-homologous genes in deep subseafloor sedimentary metagenomes.</title>
        <authorList>
            <person name="Kawai M."/>
            <person name="Futagami T."/>
            <person name="Toyoda A."/>
            <person name="Takaki Y."/>
            <person name="Nishi S."/>
            <person name="Hori S."/>
            <person name="Arai W."/>
            <person name="Tsubouchi T."/>
            <person name="Morono Y."/>
            <person name="Uchiyama I."/>
            <person name="Ito T."/>
            <person name="Fujiyama A."/>
            <person name="Inagaki F."/>
            <person name="Takami H."/>
        </authorList>
    </citation>
    <scope>NUCLEOTIDE SEQUENCE</scope>
    <source>
        <strain evidence="6">Expedition CK06-06</strain>
    </source>
</reference>
<dbReference type="InterPro" id="IPR020587">
    <property type="entry name" value="RecA_monomer-monomer_interface"/>
</dbReference>
<sequence>ETGCVIEFFGEFRTGKTQIAHQLCVNVQLPKEDGGLNGNALYIDTEGTFRPERIIQMAEGHDLDYKKVLKNIVFGRAYNSDHQIMLIKEATNLIKEKNIKLIIVDSLIGHFRSEYVGRGTLANRQQTINTHLHDLLRLTDIFPDLCVVVTNQVQSKPDVFYGNPTVAAGGNIVAHGSTIRVYLRKGKGEQRVAKMIDAPHLPEGEAVFSITEHGITD</sequence>
<dbReference type="PROSITE" id="PS50163">
    <property type="entry name" value="RECA_3"/>
    <property type="match status" value="1"/>
</dbReference>
<evidence type="ECO:0000256" key="3">
    <source>
        <dbReference type="ARBA" id="ARBA00023125"/>
    </source>
</evidence>
<evidence type="ECO:0008006" key="7">
    <source>
        <dbReference type="Google" id="ProtNLM"/>
    </source>
</evidence>
<gene>
    <name evidence="6" type="ORF">S03H2_05189</name>
</gene>
<dbReference type="PANTHER" id="PTHR22942:SF30">
    <property type="entry name" value="MEIOTIC RECOMBINATION PROTEIN DMC1_LIM15 HOMOLOG"/>
    <property type="match status" value="1"/>
</dbReference>
<proteinExistence type="predicted"/>
<dbReference type="GO" id="GO:0003677">
    <property type="term" value="F:DNA binding"/>
    <property type="evidence" value="ECO:0007669"/>
    <property type="project" value="UniProtKB-KW"/>
</dbReference>
<evidence type="ECO:0000259" key="5">
    <source>
        <dbReference type="PROSITE" id="PS50163"/>
    </source>
</evidence>
<feature type="domain" description="RecA family profile 2" evidence="5">
    <location>
        <begin position="158"/>
        <end position="217"/>
    </location>
</feature>
<comment type="caution">
    <text evidence="6">The sequence shown here is derived from an EMBL/GenBank/DDBJ whole genome shotgun (WGS) entry which is preliminary data.</text>
</comment>
<dbReference type="InterPro" id="IPR020588">
    <property type="entry name" value="RecA_ATP-bd"/>
</dbReference>
<dbReference type="GO" id="GO:0006281">
    <property type="term" value="P:DNA repair"/>
    <property type="evidence" value="ECO:0007669"/>
    <property type="project" value="InterPro"/>
</dbReference>
<dbReference type="GO" id="GO:0005524">
    <property type="term" value="F:ATP binding"/>
    <property type="evidence" value="ECO:0007669"/>
    <property type="project" value="UniProtKB-KW"/>
</dbReference>
<dbReference type="Gene3D" id="3.40.50.300">
    <property type="entry name" value="P-loop containing nucleotide triphosphate hydrolases"/>
    <property type="match status" value="1"/>
</dbReference>